<feature type="region of interest" description="Disordered" evidence="1">
    <location>
        <begin position="256"/>
        <end position="297"/>
    </location>
</feature>
<dbReference type="RefSeq" id="WP_207248246.1">
    <property type="nucleotide sequence ID" value="NZ_JAFMOF010000004.1"/>
</dbReference>
<feature type="region of interest" description="Disordered" evidence="1">
    <location>
        <begin position="1"/>
        <end position="31"/>
    </location>
</feature>
<evidence type="ECO:0000256" key="1">
    <source>
        <dbReference type="SAM" id="MobiDB-lite"/>
    </source>
</evidence>
<protein>
    <submittedName>
        <fullName evidence="2">Uncharacterized protein</fullName>
    </submittedName>
</protein>
<evidence type="ECO:0000313" key="3">
    <source>
        <dbReference type="Proteomes" id="UP000664781"/>
    </source>
</evidence>
<feature type="compositionally biased region" description="Polar residues" evidence="1">
    <location>
        <begin position="281"/>
        <end position="297"/>
    </location>
</feature>
<feature type="region of interest" description="Disordered" evidence="1">
    <location>
        <begin position="192"/>
        <end position="234"/>
    </location>
</feature>
<name>A0A939JP04_9ACTN</name>
<evidence type="ECO:0000313" key="2">
    <source>
        <dbReference type="EMBL" id="MBO0655871.1"/>
    </source>
</evidence>
<reference evidence="2" key="1">
    <citation type="submission" date="2021-03" db="EMBL/GenBank/DDBJ databases">
        <title>Streptomyces strains.</title>
        <authorList>
            <person name="Lund M.B."/>
            <person name="Toerring T."/>
        </authorList>
    </citation>
    <scope>NUCLEOTIDE SEQUENCE</scope>
    <source>
        <strain evidence="2">JCM 4242</strain>
    </source>
</reference>
<dbReference type="EMBL" id="JAFMOF010000004">
    <property type="protein sequence ID" value="MBO0655871.1"/>
    <property type="molecule type" value="Genomic_DNA"/>
</dbReference>
<sequence>MSTPQPPHSGDAGTGPQAETLHLADTPGYPLARSVEMPGTLDYPTGSLTFRLGALRLRAEGQPEALAEESRGEARHIVHRIPALVLTGRYALDTRPDEVREIDTAGNLRPLAAEARQPTLPAGARAVAPSHPDDETVRRWTARADAHRTKLMKTENGRQALIQYGTHNESYYDIFHGNSSVSSNLRKKWAEKGVTQRMSEHTYGTTDPDEATGARPSAGDQQPVNDWEDPQEGGKYNAHAWQQRTTVQTALTTEAARIQQKDPDKAQRLRDAATAAEGFSKSVQDTGNDGSRTTPMTQDNVYTAIDRHSGEIPAVSPGEMARYNGLAAFTDGEVQALPAAQEGQPEEPEDWIALSDEERTIIQEFGAAAYHDEALEGPRATDTLHAGACTARLEDVRIITRLAPDGAPADVTVELPDLALNIDDEQWRGTAADVARERLAAMRFVRTLLQDAVAETVRHAAFTGIAGYAHPQDGRS</sequence>
<accession>A0A939JP04</accession>
<feature type="compositionally biased region" description="Basic and acidic residues" evidence="1">
    <location>
        <begin position="259"/>
        <end position="271"/>
    </location>
</feature>
<dbReference type="Proteomes" id="UP000664781">
    <property type="component" value="Unassembled WGS sequence"/>
</dbReference>
<gene>
    <name evidence="2" type="ORF">J1792_24765</name>
</gene>
<proteinExistence type="predicted"/>
<keyword evidence="3" id="KW-1185">Reference proteome</keyword>
<organism evidence="2 3">
    <name type="scientific">Streptomyces triculaminicus</name>
    <dbReference type="NCBI Taxonomy" id="2816232"/>
    <lineage>
        <taxon>Bacteria</taxon>
        <taxon>Bacillati</taxon>
        <taxon>Actinomycetota</taxon>
        <taxon>Actinomycetes</taxon>
        <taxon>Kitasatosporales</taxon>
        <taxon>Streptomycetaceae</taxon>
        <taxon>Streptomyces</taxon>
    </lineage>
</organism>
<comment type="caution">
    <text evidence="2">The sequence shown here is derived from an EMBL/GenBank/DDBJ whole genome shotgun (WGS) entry which is preliminary data.</text>
</comment>
<dbReference type="AlphaFoldDB" id="A0A939JP04"/>